<keyword evidence="1" id="KW-0472">Membrane</keyword>
<proteinExistence type="predicted"/>
<reference evidence="2 3" key="1">
    <citation type="submission" date="2023-08" db="EMBL/GenBank/DDBJ databases">
        <title>Methanolobus mangrovi sp. nov. and Methanolobus sediminis sp. nov, two novel methylotrophic methanogens isolated from mangrove sediments in China.</title>
        <authorList>
            <person name="Zhou J."/>
        </authorList>
    </citation>
    <scope>NUCLEOTIDE SEQUENCE [LARGE SCALE GENOMIC DNA]</scope>
    <source>
        <strain evidence="2 3">FTZ6</strain>
    </source>
</reference>
<protein>
    <submittedName>
        <fullName evidence="2">PGF-pre-PGF domain-containing protein</fullName>
    </submittedName>
</protein>
<evidence type="ECO:0000256" key="1">
    <source>
        <dbReference type="SAM" id="Phobius"/>
    </source>
</evidence>
<gene>
    <name evidence="2" type="ORF">RE474_03865</name>
</gene>
<dbReference type="Proteomes" id="UP001182908">
    <property type="component" value="Chromosome"/>
</dbReference>
<dbReference type="RefSeq" id="WP_309311664.1">
    <property type="nucleotide sequence ID" value="NZ_CP133592.1"/>
</dbReference>
<keyword evidence="1" id="KW-0812">Transmembrane</keyword>
<dbReference type="AlphaFoldDB" id="A0AA51UMA0"/>
<dbReference type="NCBIfam" id="TIGR04213">
    <property type="entry name" value="PGF_pre_PGF"/>
    <property type="match status" value="1"/>
</dbReference>
<dbReference type="InterPro" id="IPR026453">
    <property type="entry name" value="PGF_pre_PGF"/>
</dbReference>
<dbReference type="GeneID" id="84231824"/>
<sequence length="709" mass="73298">MLVASAAAPTYTINLNASGTVDLGSVTAGYASETPTTVNITRTGTGDITSLVVALSGVNSSDFTVTQPVATTLDDSTTFTTFTVVPNDGLAVGSYTATVTVTADQSVSGSFDVTFVVAAAAPTYTINLNASGTVDLGSVTAGYASETPTTVNITRTGTGDITSLVVALSGVNSSDFTVTQPVATTLDDSTTFTTFTVVPNDGLAVGSYTATVTVTADQSVSGSFDVTFVVAAAAPTYTINLNASGTVDLGSVTAGYASETPTTVNITRTGTGDITSLVVALSGVNSSDFTVTQPVATTLDDSTTFTTFTVVPNDGLAVGSYTATVTVTADQSVSGSFDVTFVVAALVEITSFDSISDVSAGTAGSATYADAAEVAVVLPANVTANSGAVTVNVSDWVDTDIYDPDTAGTYTFTATLSDIPEGYANTGGYTATVEVVVSSVETTSSSSSSSGGGGGGGGALTSGEDFDNIDFKDYTLKSVVRDVETVFSFYEENNNIVSLSFTSELNGGQVKAVIEVLKDTSSQVKSAAPGDVYQNMNIYIDSNLGDDVIGDRVINFKVEKIWVEENNIDVSFITLCRYNSGEWDTLSTEATGEDEYYYYFTSTTPGFSPFAISSVDPSTLTTEASAEKIEATSVDIEQLKSTEDNDASPLDSGAALPQKESSSFPFLLIIGLIGLVAIGVVGYRNRDYYEKVKLQLGNPDGKRYRRTKK</sequence>
<evidence type="ECO:0000313" key="2">
    <source>
        <dbReference type="EMBL" id="WMW25862.1"/>
    </source>
</evidence>
<evidence type="ECO:0000313" key="3">
    <source>
        <dbReference type="Proteomes" id="UP001182908"/>
    </source>
</evidence>
<name>A0AA51UMA0_9EURY</name>
<feature type="transmembrane region" description="Helical" evidence="1">
    <location>
        <begin position="664"/>
        <end position="683"/>
    </location>
</feature>
<keyword evidence="3" id="KW-1185">Reference proteome</keyword>
<dbReference type="KEGG" id="mseb:RE474_03865"/>
<accession>A0AA51UMA0</accession>
<dbReference type="EMBL" id="CP133592">
    <property type="protein sequence ID" value="WMW25862.1"/>
    <property type="molecule type" value="Genomic_DNA"/>
</dbReference>
<organism evidence="2 3">
    <name type="scientific">Methanolobus sediminis</name>
    <dbReference type="NCBI Taxonomy" id="3072978"/>
    <lineage>
        <taxon>Archaea</taxon>
        <taxon>Methanobacteriati</taxon>
        <taxon>Methanobacteriota</taxon>
        <taxon>Stenosarchaea group</taxon>
        <taxon>Methanomicrobia</taxon>
        <taxon>Methanosarcinales</taxon>
        <taxon>Methanosarcinaceae</taxon>
        <taxon>Methanolobus</taxon>
    </lineage>
</organism>
<keyword evidence="1" id="KW-1133">Transmembrane helix</keyword>